<name>A0A5A7R2W2_STRAF</name>
<dbReference type="AlphaFoldDB" id="A0A5A7R2W2"/>
<comment type="caution">
    <text evidence="3">The sequence shown here is derived from an EMBL/GenBank/DDBJ whole genome shotgun (WGS) entry which is preliminary data.</text>
</comment>
<proteinExistence type="predicted"/>
<gene>
    <name evidence="3" type="ORF">STAS_29519</name>
</gene>
<dbReference type="Pfam" id="PF05703">
    <property type="entry name" value="Auxin_canalis"/>
    <property type="match status" value="1"/>
</dbReference>
<keyword evidence="4" id="KW-1185">Reference proteome</keyword>
<evidence type="ECO:0000259" key="1">
    <source>
        <dbReference type="Pfam" id="PF05703"/>
    </source>
</evidence>
<dbReference type="PANTHER" id="PTHR31351:SF25">
    <property type="entry name" value="AUXIN CANALIZATION PROTEIN (DUF828)"/>
    <property type="match status" value="1"/>
</dbReference>
<evidence type="ECO:0000313" key="3">
    <source>
        <dbReference type="EMBL" id="GER52093.1"/>
    </source>
</evidence>
<dbReference type="EMBL" id="BKCP01010070">
    <property type="protein sequence ID" value="GER52093.1"/>
    <property type="molecule type" value="Genomic_DNA"/>
</dbReference>
<dbReference type="Pfam" id="PF08458">
    <property type="entry name" value="PH_2"/>
    <property type="match status" value="1"/>
</dbReference>
<dbReference type="InterPro" id="IPR008546">
    <property type="entry name" value="VAN3-bd-like_auxin_canal"/>
</dbReference>
<dbReference type="PANTHER" id="PTHR31351">
    <property type="entry name" value="EXPRESSED PROTEIN"/>
    <property type="match status" value="1"/>
</dbReference>
<protein>
    <recommendedName>
        <fullName evidence="5">Auxin canalization protein</fullName>
    </recommendedName>
</protein>
<evidence type="ECO:0000313" key="4">
    <source>
        <dbReference type="Proteomes" id="UP000325081"/>
    </source>
</evidence>
<accession>A0A5A7R2W2</accession>
<feature type="domain" description="VAN3-binding protein-like auxin canalisation" evidence="1">
    <location>
        <begin position="88"/>
        <end position="235"/>
    </location>
</feature>
<dbReference type="InterPro" id="IPR040269">
    <property type="entry name" value="VAB"/>
</dbReference>
<organism evidence="3 4">
    <name type="scientific">Striga asiatica</name>
    <name type="common">Asiatic witchweed</name>
    <name type="synonym">Buchnera asiatica</name>
    <dbReference type="NCBI Taxonomy" id="4170"/>
    <lineage>
        <taxon>Eukaryota</taxon>
        <taxon>Viridiplantae</taxon>
        <taxon>Streptophyta</taxon>
        <taxon>Embryophyta</taxon>
        <taxon>Tracheophyta</taxon>
        <taxon>Spermatophyta</taxon>
        <taxon>Magnoliopsida</taxon>
        <taxon>eudicotyledons</taxon>
        <taxon>Gunneridae</taxon>
        <taxon>Pentapetalae</taxon>
        <taxon>asterids</taxon>
        <taxon>lamiids</taxon>
        <taxon>Lamiales</taxon>
        <taxon>Orobanchaceae</taxon>
        <taxon>Buchnereae</taxon>
        <taxon>Striga</taxon>
    </lineage>
</organism>
<dbReference type="OrthoDB" id="786244at2759"/>
<evidence type="ECO:0008006" key="5">
    <source>
        <dbReference type="Google" id="ProtNLM"/>
    </source>
</evidence>
<reference evidence="4" key="1">
    <citation type="journal article" date="2019" name="Curr. Biol.">
        <title>Genome Sequence of Striga asiatica Provides Insight into the Evolution of Plant Parasitism.</title>
        <authorList>
            <person name="Yoshida S."/>
            <person name="Kim S."/>
            <person name="Wafula E.K."/>
            <person name="Tanskanen J."/>
            <person name="Kim Y.M."/>
            <person name="Honaas L."/>
            <person name="Yang Z."/>
            <person name="Spallek T."/>
            <person name="Conn C.E."/>
            <person name="Ichihashi Y."/>
            <person name="Cheong K."/>
            <person name="Cui S."/>
            <person name="Der J.P."/>
            <person name="Gundlach H."/>
            <person name="Jiao Y."/>
            <person name="Hori C."/>
            <person name="Ishida J.K."/>
            <person name="Kasahara H."/>
            <person name="Kiba T."/>
            <person name="Kim M.S."/>
            <person name="Koo N."/>
            <person name="Laohavisit A."/>
            <person name="Lee Y.H."/>
            <person name="Lumba S."/>
            <person name="McCourt P."/>
            <person name="Mortimer J.C."/>
            <person name="Mutuku J.M."/>
            <person name="Nomura T."/>
            <person name="Sasaki-Sekimoto Y."/>
            <person name="Seto Y."/>
            <person name="Wang Y."/>
            <person name="Wakatake T."/>
            <person name="Sakakibara H."/>
            <person name="Demura T."/>
            <person name="Yamaguchi S."/>
            <person name="Yoneyama K."/>
            <person name="Manabe R.I."/>
            <person name="Nelson D.C."/>
            <person name="Schulman A.H."/>
            <person name="Timko M.P."/>
            <person name="dePamphilis C.W."/>
            <person name="Choi D."/>
            <person name="Shirasu K."/>
        </authorList>
    </citation>
    <scope>NUCLEOTIDE SEQUENCE [LARGE SCALE GENOMIC DNA]</scope>
    <source>
        <strain evidence="4">cv. UVA1</strain>
    </source>
</reference>
<sequence length="371" mass="40962">MELAKIDPDHTLSQAHPETMDLLSHAWCDFAVQALKPDDMKERSLVFQEDSIKVFREDSIKVDKSARMDDGDKFMPTWKANDVKSPWSKYKLVLLKNVSIKKWVTEIKQRLKEEQRLQRAEVHAAVSVAGVAAALAAISAENCQIGGGGSDRLAEAAASAATMVAAQCAKVAEAMGATREQLRSVIGSAVGGTSAGEIVTLTAAAATSIRGVDTLKGRVGQRSRLNGSMSVLPLADSNGAEFEFEKCRSVLARGAELYIETADGRYLPRSVAVILSKEGKVVLRMKKLNMLKAFTRQNESIVRSLHSELYQASDSEEIENGYLIVLTTDKGVTKLDMMNNYQRYRTWSTTIDHMLMLSAVFTKYDQQYYKH</sequence>
<evidence type="ECO:0000259" key="2">
    <source>
        <dbReference type="Pfam" id="PF08458"/>
    </source>
</evidence>
<feature type="domain" description="Pleckstrin-like plant" evidence="2">
    <location>
        <begin position="256"/>
        <end position="358"/>
    </location>
</feature>
<dbReference type="InterPro" id="IPR013666">
    <property type="entry name" value="PH_pln"/>
</dbReference>
<dbReference type="Proteomes" id="UP000325081">
    <property type="component" value="Unassembled WGS sequence"/>
</dbReference>